<dbReference type="Proteomes" id="UP000014500">
    <property type="component" value="Unassembled WGS sequence"/>
</dbReference>
<keyword evidence="3" id="KW-1185">Reference proteome</keyword>
<dbReference type="AlphaFoldDB" id="T1JEH5"/>
<accession>T1JEH5</accession>
<evidence type="ECO:0000256" key="1">
    <source>
        <dbReference type="SAM" id="MobiDB-lite"/>
    </source>
</evidence>
<name>T1JEH5_STRMM</name>
<dbReference type="HOGENOM" id="CLU_1606847_0_0_1"/>
<reference evidence="2" key="2">
    <citation type="submission" date="2015-02" db="UniProtKB">
        <authorList>
            <consortium name="EnsemblMetazoa"/>
        </authorList>
    </citation>
    <scope>IDENTIFICATION</scope>
</reference>
<proteinExistence type="predicted"/>
<reference evidence="3" key="1">
    <citation type="submission" date="2011-05" db="EMBL/GenBank/DDBJ databases">
        <authorList>
            <person name="Richards S.R."/>
            <person name="Qu J."/>
            <person name="Jiang H."/>
            <person name="Jhangiani S.N."/>
            <person name="Agravi P."/>
            <person name="Goodspeed R."/>
            <person name="Gross S."/>
            <person name="Mandapat C."/>
            <person name="Jackson L."/>
            <person name="Mathew T."/>
            <person name="Pu L."/>
            <person name="Thornton R."/>
            <person name="Saada N."/>
            <person name="Wilczek-Boney K.B."/>
            <person name="Lee S."/>
            <person name="Kovar C."/>
            <person name="Wu Y."/>
            <person name="Scherer S.E."/>
            <person name="Worley K.C."/>
            <person name="Muzny D.M."/>
            <person name="Gibbs R."/>
        </authorList>
    </citation>
    <scope>NUCLEOTIDE SEQUENCE</scope>
    <source>
        <strain evidence="3">Brora</strain>
    </source>
</reference>
<evidence type="ECO:0000313" key="2">
    <source>
        <dbReference type="EnsemblMetazoa" id="SMAR012221-PA"/>
    </source>
</evidence>
<dbReference type="EMBL" id="JH432117">
    <property type="status" value="NOT_ANNOTATED_CDS"/>
    <property type="molecule type" value="Genomic_DNA"/>
</dbReference>
<sequence>MIGRSLLIHLFIPKMKKNEKCVTDLEAAVENKVVKVEKVEENEEEISEDELMLDAPKVEPGITILPRMPKQGENSKCSRCSGRLQHPITSTSANNGQLKELMPNRVTPDTSGLTIPERDKARYVREKGVYKPKRNAIGTKGKRKPLKQMPIRPRQVLLTPVKHTRI</sequence>
<feature type="region of interest" description="Disordered" evidence="1">
    <location>
        <begin position="67"/>
        <end position="95"/>
    </location>
</feature>
<dbReference type="EnsemblMetazoa" id="SMAR012221-RA">
    <property type="protein sequence ID" value="SMAR012221-PA"/>
    <property type="gene ID" value="SMAR012221"/>
</dbReference>
<protein>
    <submittedName>
        <fullName evidence="2">Uncharacterized protein</fullName>
    </submittedName>
</protein>
<evidence type="ECO:0000313" key="3">
    <source>
        <dbReference type="Proteomes" id="UP000014500"/>
    </source>
</evidence>
<organism evidence="2 3">
    <name type="scientific">Strigamia maritima</name>
    <name type="common">European centipede</name>
    <name type="synonym">Geophilus maritimus</name>
    <dbReference type="NCBI Taxonomy" id="126957"/>
    <lineage>
        <taxon>Eukaryota</taxon>
        <taxon>Metazoa</taxon>
        <taxon>Ecdysozoa</taxon>
        <taxon>Arthropoda</taxon>
        <taxon>Myriapoda</taxon>
        <taxon>Chilopoda</taxon>
        <taxon>Pleurostigmophora</taxon>
        <taxon>Geophilomorpha</taxon>
        <taxon>Linotaeniidae</taxon>
        <taxon>Strigamia</taxon>
    </lineage>
</organism>